<accession>B8KXW9</accession>
<dbReference type="eggNOG" id="ENOG50331W9">
    <property type="taxonomic scope" value="Bacteria"/>
</dbReference>
<name>B8KXW9_9GAMM</name>
<gene>
    <name evidence="2" type="ORF">NOR51B_1685</name>
</gene>
<evidence type="ECO:0000313" key="2">
    <source>
        <dbReference type="EMBL" id="EED35738.1"/>
    </source>
</evidence>
<proteinExistence type="predicted"/>
<dbReference type="Proteomes" id="UP000004699">
    <property type="component" value="Unassembled WGS sequence"/>
</dbReference>
<sequence>MNPEELLADLEPLRSPEAIGWWPPAVGWWVVSLLLVVSISTLVWLWRRHRRQTAYRRAAIKQLRQLESTQTLTTASINRLLKAAALQAFPRDKVAPLSGSSWIDFLSRSCNKIESVELAALASIYEEEARPADPALVNAGVRWLKSHKAAHV</sequence>
<dbReference type="Pfam" id="PF14316">
    <property type="entry name" value="DUF4381"/>
    <property type="match status" value="1"/>
</dbReference>
<organism evidence="2 3">
    <name type="scientific">Luminiphilus syltensis NOR5-1B</name>
    <dbReference type="NCBI Taxonomy" id="565045"/>
    <lineage>
        <taxon>Bacteria</taxon>
        <taxon>Pseudomonadati</taxon>
        <taxon>Pseudomonadota</taxon>
        <taxon>Gammaproteobacteria</taxon>
        <taxon>Cellvibrionales</taxon>
        <taxon>Halieaceae</taxon>
        <taxon>Luminiphilus</taxon>
    </lineage>
</organism>
<evidence type="ECO:0000313" key="3">
    <source>
        <dbReference type="Proteomes" id="UP000004699"/>
    </source>
</evidence>
<keyword evidence="3" id="KW-1185">Reference proteome</keyword>
<feature type="transmembrane region" description="Helical" evidence="1">
    <location>
        <begin position="26"/>
        <end position="46"/>
    </location>
</feature>
<evidence type="ECO:0008006" key="4">
    <source>
        <dbReference type="Google" id="ProtNLM"/>
    </source>
</evidence>
<dbReference type="OrthoDB" id="283083at2"/>
<keyword evidence="1" id="KW-1133">Transmembrane helix</keyword>
<evidence type="ECO:0000256" key="1">
    <source>
        <dbReference type="SAM" id="Phobius"/>
    </source>
</evidence>
<dbReference type="InterPro" id="IPR025489">
    <property type="entry name" value="DUF4381"/>
</dbReference>
<keyword evidence="1" id="KW-0812">Transmembrane</keyword>
<dbReference type="HOGENOM" id="CLU_113195_0_2_6"/>
<reference evidence="3" key="1">
    <citation type="journal article" date="2013" name="BMC Microbiol.">
        <title>Taxonomy and evolution of bacteriochlorophyll a-containing members of the OM60/NOR5 clade of marine gammaproteobacteria: description of Luminiphilus syltensis gen. nov., sp. nov., reclassification of Haliea rubra as Pseudohaliea rubra gen. nov., comb. nov., and emendation of Chromatocurvus halotolerans.</title>
        <authorList>
            <person name="Spring S."/>
            <person name="Riedel T."/>
            <person name="Sproer C."/>
            <person name="Yan S."/>
            <person name="Harder J."/>
            <person name="Fuchs B.M."/>
        </authorList>
    </citation>
    <scope>NUCLEOTIDE SEQUENCE [LARGE SCALE GENOMIC DNA]</scope>
    <source>
        <strain evidence="3">NOR51-B</strain>
    </source>
</reference>
<dbReference type="AlphaFoldDB" id="B8KXW9"/>
<protein>
    <recommendedName>
        <fullName evidence="4">DUF4381 domain-containing protein</fullName>
    </recommendedName>
</protein>
<keyword evidence="1" id="KW-0472">Membrane</keyword>
<dbReference type="STRING" id="565045.NOR51B_1685"/>
<dbReference type="EMBL" id="DS999411">
    <property type="protein sequence ID" value="EED35738.1"/>
    <property type="molecule type" value="Genomic_DNA"/>
</dbReference>
<dbReference type="RefSeq" id="WP_009020484.1">
    <property type="nucleotide sequence ID" value="NZ_DS999411.1"/>
</dbReference>